<keyword evidence="11" id="KW-1185">Reference proteome</keyword>
<dbReference type="EMBL" id="LWHJ01000028">
    <property type="protein sequence ID" value="OAQ39073.1"/>
    <property type="molecule type" value="Genomic_DNA"/>
</dbReference>
<dbReference type="Pfam" id="PF00593">
    <property type="entry name" value="TonB_dep_Rec_b-barrel"/>
    <property type="match status" value="1"/>
</dbReference>
<keyword evidence="4 8" id="KW-0812">Transmembrane</keyword>
<protein>
    <recommendedName>
        <fullName evidence="9">TonB-dependent receptor-like beta-barrel domain-containing protein</fullName>
    </recommendedName>
</protein>
<evidence type="ECO:0000256" key="2">
    <source>
        <dbReference type="ARBA" id="ARBA00022448"/>
    </source>
</evidence>
<dbReference type="PROSITE" id="PS52016">
    <property type="entry name" value="TONB_DEPENDENT_REC_3"/>
    <property type="match status" value="1"/>
</dbReference>
<dbReference type="InterPro" id="IPR036942">
    <property type="entry name" value="Beta-barrel_TonB_sf"/>
</dbReference>
<dbReference type="GO" id="GO:0009279">
    <property type="term" value="C:cell outer membrane"/>
    <property type="evidence" value="ECO:0007669"/>
    <property type="project" value="UniProtKB-SubCell"/>
</dbReference>
<evidence type="ECO:0000256" key="5">
    <source>
        <dbReference type="ARBA" id="ARBA00023077"/>
    </source>
</evidence>
<dbReference type="Gene3D" id="2.40.170.20">
    <property type="entry name" value="TonB-dependent receptor, beta-barrel domain"/>
    <property type="match status" value="1"/>
</dbReference>
<gene>
    <name evidence="10" type="ORF">A5893_10380</name>
</gene>
<dbReference type="InterPro" id="IPR000531">
    <property type="entry name" value="Beta-barrel_TonB"/>
</dbReference>
<keyword evidence="7 8" id="KW-0998">Cell outer membrane</keyword>
<keyword evidence="6 8" id="KW-0472">Membrane</keyword>
<sequence length="439" mass="48336">MPEANRKGYFPGVSVAYRISEESFFKNSTALGFISDFRIRGSFAEVGNIAIGRFRYLGQYSAAVYGGQSGIGFSNIGNPALRWEEQKKYDLGLELGFLDGRINFIADYFRQDNDKIVLSAPTAPSLGVPGNSIVQNVGNIRNSGFELGINAEVLRKGDFTWSSSFNFTTQKNKVLALFNNEDQIGAYNIIRVGESINALYGYQYLGVAPANGNPLYQKANGTIIQGRISNQAYYTYDPANPNQYYNSALPISASNPDNRATLASSDRSVLGSVLPKWFGGFNNTFTYKGIDLNVLLRYQGGNLIYNRTRTDLVNQNFVNNGTEILGRWKSVAEPGDGVTPSVYFGRSTFINLDNQAYTRFVEKGDFLRLDNLSLGYKIPSKALNKISVGSVRIYASAQNLFVITGYKGLDPETNTNGAGVDYNGNPQQRTFTFGINLGI</sequence>
<proteinExistence type="inferred from homology"/>
<comment type="subcellular location">
    <subcellularLocation>
        <location evidence="1 8">Cell outer membrane</location>
        <topology evidence="1 8">Multi-pass membrane protein</topology>
    </subcellularLocation>
</comment>
<reference evidence="10 11" key="1">
    <citation type="submission" date="2016-04" db="EMBL/GenBank/DDBJ databases">
        <authorList>
            <person name="Evans L.H."/>
            <person name="Alamgir A."/>
            <person name="Owens N."/>
            <person name="Weber N.D."/>
            <person name="Virtaneva K."/>
            <person name="Barbian K."/>
            <person name="Babar A."/>
            <person name="Rosenke K."/>
        </authorList>
    </citation>
    <scope>NUCLEOTIDE SEQUENCE [LARGE SCALE GENOMIC DNA]</scope>
    <source>
        <strain evidence="10 11">CCM 8644</strain>
    </source>
</reference>
<feature type="domain" description="TonB-dependent receptor-like beta-barrel" evidence="9">
    <location>
        <begin position="7"/>
        <end position="236"/>
    </location>
</feature>
<dbReference type="Proteomes" id="UP000078459">
    <property type="component" value="Unassembled WGS sequence"/>
</dbReference>
<reference evidence="10 11" key="2">
    <citation type="submission" date="2016-06" db="EMBL/GenBank/DDBJ databases">
        <title>Pedobacter psychrophilus sp. nov., isolated from Antarctic fragmentary rock.</title>
        <authorList>
            <person name="Svec P."/>
        </authorList>
    </citation>
    <scope>NUCLEOTIDE SEQUENCE [LARGE SCALE GENOMIC DNA]</scope>
    <source>
        <strain evidence="10 11">CCM 8644</strain>
    </source>
</reference>
<comment type="caution">
    <text evidence="10">The sequence shown here is derived from an EMBL/GenBank/DDBJ whole genome shotgun (WGS) entry which is preliminary data.</text>
</comment>
<comment type="similarity">
    <text evidence="8">Belongs to the TonB-dependent receptor family.</text>
</comment>
<evidence type="ECO:0000256" key="8">
    <source>
        <dbReference type="PROSITE-ProRule" id="PRU01360"/>
    </source>
</evidence>
<keyword evidence="5" id="KW-0798">TonB box</keyword>
<evidence type="ECO:0000313" key="10">
    <source>
        <dbReference type="EMBL" id="OAQ39073.1"/>
    </source>
</evidence>
<evidence type="ECO:0000259" key="9">
    <source>
        <dbReference type="Pfam" id="PF00593"/>
    </source>
</evidence>
<evidence type="ECO:0000256" key="1">
    <source>
        <dbReference type="ARBA" id="ARBA00004571"/>
    </source>
</evidence>
<evidence type="ECO:0000256" key="6">
    <source>
        <dbReference type="ARBA" id="ARBA00023136"/>
    </source>
</evidence>
<dbReference type="SUPFAM" id="SSF56935">
    <property type="entry name" value="Porins"/>
    <property type="match status" value="1"/>
</dbReference>
<evidence type="ECO:0000256" key="3">
    <source>
        <dbReference type="ARBA" id="ARBA00022452"/>
    </source>
</evidence>
<dbReference type="InterPro" id="IPR039426">
    <property type="entry name" value="TonB-dep_rcpt-like"/>
</dbReference>
<dbReference type="AlphaFoldDB" id="A0A179DF22"/>
<name>A0A179DF22_9SPHI</name>
<evidence type="ECO:0000256" key="7">
    <source>
        <dbReference type="ARBA" id="ARBA00023237"/>
    </source>
</evidence>
<evidence type="ECO:0000313" key="11">
    <source>
        <dbReference type="Proteomes" id="UP000078459"/>
    </source>
</evidence>
<keyword evidence="3 8" id="KW-1134">Transmembrane beta strand</keyword>
<accession>A0A179DF22</accession>
<dbReference type="STRING" id="1826909.A5893_10380"/>
<keyword evidence="2 8" id="KW-0813">Transport</keyword>
<evidence type="ECO:0000256" key="4">
    <source>
        <dbReference type="ARBA" id="ARBA00022692"/>
    </source>
</evidence>
<organism evidence="10 11">
    <name type="scientific">Pedobacter psychrophilus</name>
    <dbReference type="NCBI Taxonomy" id="1826909"/>
    <lineage>
        <taxon>Bacteria</taxon>
        <taxon>Pseudomonadati</taxon>
        <taxon>Bacteroidota</taxon>
        <taxon>Sphingobacteriia</taxon>
        <taxon>Sphingobacteriales</taxon>
        <taxon>Sphingobacteriaceae</taxon>
        <taxon>Pedobacter</taxon>
    </lineage>
</organism>